<sequence length="278" mass="29133">MTNHLEDRVIIVTGAGGGFGRQICQLAAGRGARVVGADIEATALDTTIDAITASGGVAIGRITDVRSAPEMDALVAHAVEHFGQVDVLVNNAGTMPLAFFADHAQAREAWDRCIDINFKGVLNGITAVHDQMIQQGRGQVVNISSIYGNVATVGAAVYTATKAAVNVLSDTLRAESQGRIKVTNVRPTGVPGTGLGSGIINGAGITGILGRNFEQYVELISAAMSDELPPTRTDPDSIEYWAITPEQLAEAVIHAIDQPWGISISDITVRASGDLFLF</sequence>
<evidence type="ECO:0000256" key="2">
    <source>
        <dbReference type="ARBA" id="ARBA00023002"/>
    </source>
</evidence>
<dbReference type="Gene3D" id="3.40.50.720">
    <property type="entry name" value="NAD(P)-binding Rossmann-like Domain"/>
    <property type="match status" value="1"/>
</dbReference>
<evidence type="ECO:0000313" key="4">
    <source>
        <dbReference type="EMBL" id="CAB4926523.1"/>
    </source>
</evidence>
<accession>A0A6J5YE87</accession>
<dbReference type="GO" id="GO:0016491">
    <property type="term" value="F:oxidoreductase activity"/>
    <property type="evidence" value="ECO:0007669"/>
    <property type="project" value="UniProtKB-KW"/>
</dbReference>
<dbReference type="SUPFAM" id="SSF51735">
    <property type="entry name" value="NAD(P)-binding Rossmann-fold domains"/>
    <property type="match status" value="1"/>
</dbReference>
<evidence type="ECO:0000313" key="3">
    <source>
        <dbReference type="EMBL" id="CAB4322727.1"/>
    </source>
</evidence>
<evidence type="ECO:0000256" key="1">
    <source>
        <dbReference type="ARBA" id="ARBA00006484"/>
    </source>
</evidence>
<reference evidence="3" key="1">
    <citation type="submission" date="2020-05" db="EMBL/GenBank/DDBJ databases">
        <authorList>
            <person name="Chiriac C."/>
            <person name="Salcher M."/>
            <person name="Ghai R."/>
            <person name="Kavagutti S V."/>
        </authorList>
    </citation>
    <scope>NUCLEOTIDE SEQUENCE</scope>
</reference>
<name>A0A6J5YE87_9ZZZZ</name>
<protein>
    <submittedName>
        <fullName evidence="3">Unannotated protein</fullName>
    </submittedName>
</protein>
<dbReference type="CDD" id="cd05233">
    <property type="entry name" value="SDR_c"/>
    <property type="match status" value="1"/>
</dbReference>
<dbReference type="PRINTS" id="PR00080">
    <property type="entry name" value="SDRFAMILY"/>
</dbReference>
<gene>
    <name evidence="3" type="ORF">UFOPK1392_00464</name>
    <name evidence="4" type="ORF">UFOPK3733_00410</name>
</gene>
<comment type="similarity">
    <text evidence="1">Belongs to the short-chain dehydrogenases/reductases (SDR) family.</text>
</comment>
<dbReference type="PANTHER" id="PTHR43391">
    <property type="entry name" value="RETINOL DEHYDROGENASE-RELATED"/>
    <property type="match status" value="1"/>
</dbReference>
<dbReference type="EMBL" id="CAFBNC010000012">
    <property type="protein sequence ID" value="CAB4926523.1"/>
    <property type="molecule type" value="Genomic_DNA"/>
</dbReference>
<dbReference type="InterPro" id="IPR002347">
    <property type="entry name" value="SDR_fam"/>
</dbReference>
<dbReference type="AlphaFoldDB" id="A0A6J5YE87"/>
<keyword evidence="2" id="KW-0560">Oxidoreductase</keyword>
<dbReference type="InterPro" id="IPR020904">
    <property type="entry name" value="Sc_DH/Rdtase_CS"/>
</dbReference>
<dbReference type="InterPro" id="IPR036291">
    <property type="entry name" value="NAD(P)-bd_dom_sf"/>
</dbReference>
<organism evidence="3">
    <name type="scientific">freshwater metagenome</name>
    <dbReference type="NCBI Taxonomy" id="449393"/>
    <lineage>
        <taxon>unclassified sequences</taxon>
        <taxon>metagenomes</taxon>
        <taxon>ecological metagenomes</taxon>
    </lineage>
</organism>
<proteinExistence type="inferred from homology"/>
<dbReference type="Pfam" id="PF00106">
    <property type="entry name" value="adh_short"/>
    <property type="match status" value="1"/>
</dbReference>
<dbReference type="PANTHER" id="PTHR43391:SF82">
    <property type="entry name" value="OXIDOREDUCTASE SADH-RELATED"/>
    <property type="match status" value="1"/>
</dbReference>
<dbReference type="EMBL" id="CAEMXZ010000013">
    <property type="protein sequence ID" value="CAB4322727.1"/>
    <property type="molecule type" value="Genomic_DNA"/>
</dbReference>
<dbReference type="PRINTS" id="PR00081">
    <property type="entry name" value="GDHRDH"/>
</dbReference>
<dbReference type="PROSITE" id="PS00061">
    <property type="entry name" value="ADH_SHORT"/>
    <property type="match status" value="1"/>
</dbReference>